<feature type="region of interest" description="Disordered" evidence="1">
    <location>
        <begin position="868"/>
        <end position="896"/>
    </location>
</feature>
<dbReference type="InterPro" id="IPR045055">
    <property type="entry name" value="DNA2/NAM7-like"/>
</dbReference>
<reference evidence="4 5" key="1">
    <citation type="submission" date="2015-09" db="EMBL/GenBank/DDBJ databases">
        <title>Host preference determinants of Valsa canker pathogens revealed by comparative genomics.</title>
        <authorList>
            <person name="Yin Z."/>
            <person name="Huang L."/>
        </authorList>
    </citation>
    <scope>NUCLEOTIDE SEQUENCE [LARGE SCALE GENOMIC DNA]</scope>
    <source>
        <strain evidence="4 5">03-1</strain>
    </source>
</reference>
<dbReference type="InterPro" id="IPR027417">
    <property type="entry name" value="P-loop_NTPase"/>
</dbReference>
<keyword evidence="5" id="KW-1185">Reference proteome</keyword>
<evidence type="ECO:0000313" key="4">
    <source>
        <dbReference type="EMBL" id="ROW07237.1"/>
    </source>
</evidence>
<feature type="compositionally biased region" description="Basic and acidic residues" evidence="1">
    <location>
        <begin position="868"/>
        <end position="880"/>
    </location>
</feature>
<proteinExistence type="predicted"/>
<dbReference type="GO" id="GO:0004386">
    <property type="term" value="F:helicase activity"/>
    <property type="evidence" value="ECO:0007669"/>
    <property type="project" value="InterPro"/>
</dbReference>
<evidence type="ECO:0000256" key="1">
    <source>
        <dbReference type="SAM" id="MobiDB-lite"/>
    </source>
</evidence>
<dbReference type="PANTHER" id="PTHR10887:SF495">
    <property type="entry name" value="HELICASE SENATAXIN ISOFORM X1-RELATED"/>
    <property type="match status" value="1"/>
</dbReference>
<dbReference type="InterPro" id="IPR041679">
    <property type="entry name" value="DNA2/NAM7-like_C"/>
</dbReference>
<evidence type="ECO:0000313" key="5">
    <source>
        <dbReference type="Proteomes" id="UP000283895"/>
    </source>
</evidence>
<dbReference type="EMBL" id="LKEA01000008">
    <property type="protein sequence ID" value="ROW07237.1"/>
    <property type="molecule type" value="Genomic_DNA"/>
</dbReference>
<evidence type="ECO:0000259" key="3">
    <source>
        <dbReference type="Pfam" id="PF13087"/>
    </source>
</evidence>
<dbReference type="Proteomes" id="UP000283895">
    <property type="component" value="Unassembled WGS sequence"/>
</dbReference>
<evidence type="ECO:0008006" key="6">
    <source>
        <dbReference type="Google" id="ProtNLM"/>
    </source>
</evidence>
<dbReference type="AlphaFoldDB" id="A0A423WUI7"/>
<protein>
    <recommendedName>
        <fullName evidence="6">DNA2/NAM7 helicase-like C-terminal domain-containing protein</fullName>
    </recommendedName>
</protein>
<feature type="region of interest" description="Disordered" evidence="1">
    <location>
        <begin position="408"/>
        <end position="435"/>
    </location>
</feature>
<accession>A0A423WUI7</accession>
<dbReference type="Gene3D" id="3.40.50.300">
    <property type="entry name" value="P-loop containing nucleotide triphosphate hydrolases"/>
    <property type="match status" value="2"/>
</dbReference>
<dbReference type="Pfam" id="PF13086">
    <property type="entry name" value="AAA_11"/>
    <property type="match status" value="1"/>
</dbReference>
<dbReference type="PANTHER" id="PTHR10887">
    <property type="entry name" value="DNA2/NAM7 HELICASE FAMILY"/>
    <property type="match status" value="1"/>
</dbReference>
<feature type="domain" description="DNA2/NAM7 helicase helicase" evidence="2">
    <location>
        <begin position="278"/>
        <end position="581"/>
    </location>
</feature>
<dbReference type="OrthoDB" id="6513042at2759"/>
<comment type="caution">
    <text evidence="4">The sequence shown here is derived from an EMBL/GenBank/DDBJ whole genome shotgun (WGS) entry which is preliminary data.</text>
</comment>
<organism evidence="4 5">
    <name type="scientific">Cytospora schulzeri</name>
    <dbReference type="NCBI Taxonomy" id="448051"/>
    <lineage>
        <taxon>Eukaryota</taxon>
        <taxon>Fungi</taxon>
        <taxon>Dikarya</taxon>
        <taxon>Ascomycota</taxon>
        <taxon>Pezizomycotina</taxon>
        <taxon>Sordariomycetes</taxon>
        <taxon>Sordariomycetidae</taxon>
        <taxon>Diaporthales</taxon>
        <taxon>Cytosporaceae</taxon>
        <taxon>Cytospora</taxon>
    </lineage>
</organism>
<evidence type="ECO:0000259" key="2">
    <source>
        <dbReference type="Pfam" id="PF13086"/>
    </source>
</evidence>
<feature type="domain" description="DNA2/NAM7 helicase-like C-terminal" evidence="3">
    <location>
        <begin position="596"/>
        <end position="804"/>
    </location>
</feature>
<name>A0A423WUI7_9PEZI</name>
<dbReference type="STRING" id="356882.A0A423WUI7"/>
<gene>
    <name evidence="4" type="ORF">VMCG_03755</name>
</gene>
<sequence length="939" mass="106596">MAHRRSGQWKNFTAWVGDGSGDESKHDRHKKLPPVTPLAPIYTFNNINEFVLRHRLGTKVEFEYESLTVRRFNSARHKFKAWPIMVLRSHREEADVLFFVEGGSNDALLPKEDEVCEMEIPGYGLRLATRRENPCSSWKIRHDFWEHCLVFEVTLPYYKALEPAKGFQYIHPHFRGPQSVRNGEPLPQPLSNPPEEVSFQLRLSTSTKDAELGALETLMSARELKPAGWYDQVKAFEYVMTFKGPARERNLFMLFPHMRDPILKPETVPSKLAERFQNLNAKQMDAYKNLLSNIPVGICVLPGGPGAGKTHLNLTIAAAMLLKDELILPGGTSPQPSRNKVLFLLDINKPLTDIANKMHQLCGELGLTRKAPDESEIPRLVIRMFCWSYETTSVTRGRLEAEREELLRGNPHDKAGMGNNQDASDGPLSRYRAESDKTERVQIHKFSNAFRKAEQPLDEGVAPTLDQAAKLWYEKHKHTKYTNLRKVYNLKNSRGYENLLEDEIEQVYRDVLRVADVVVTTPVTASKFSKDLGSCFKPRLVIFDEAPHARELSTLIAIAEFRPAAWLFTGDHRQTKPWVGSHGKKPAINRGVHQLRVSMMERAHVANPKMPSLLINHRAHGNLQMLGSKLFYGGEMVPAKDPGDLPPSSLHLRQNYIMPLKGKTGSEVSRLIVILKGIGAPVQVQTSWYHPKHQQWTMELVSKLLRDRQFLQTNGRDPGSILIMSPYKQAFQEYRKAIKELKKKEPDLEKHVVEPRTVGTAQGHEADFVILDLVRNRITDHLEDPNRLCVSLTRARQAEIILMHEKMATKLRDDLEFRSGPLAKMLSLCKDAGEYVYDPPALCSVGPPRGVPAPAPRTARPSVQALESLREAAEHSRSSTERSSNSSHQNQTDDTAEKMPFFWSKGFGGRHFGTNVTADRHGVRRGPWRLTLGKFNCFR</sequence>
<dbReference type="InterPro" id="IPR041677">
    <property type="entry name" value="DNA2/NAM7_AAA_11"/>
</dbReference>
<dbReference type="SUPFAM" id="SSF52540">
    <property type="entry name" value="P-loop containing nucleoside triphosphate hydrolases"/>
    <property type="match status" value="1"/>
</dbReference>
<dbReference type="Pfam" id="PF13087">
    <property type="entry name" value="AAA_12"/>
    <property type="match status" value="1"/>
</dbReference>